<evidence type="ECO:0000256" key="1">
    <source>
        <dbReference type="SAM" id="Phobius"/>
    </source>
</evidence>
<gene>
    <name evidence="2" type="ORF">TP2_14800</name>
</gene>
<keyword evidence="1" id="KW-0812">Transmembrane</keyword>
<accession>A0A074J223</accession>
<keyword evidence="1" id="KW-1133">Transmembrane helix</keyword>
<comment type="caution">
    <text evidence="2">The sequence shown here is derived from an EMBL/GenBank/DDBJ whole genome shotgun (WGS) entry which is preliminary data.</text>
</comment>
<reference evidence="2 3" key="1">
    <citation type="submission" date="2013-07" db="EMBL/GenBank/DDBJ databases">
        <title>Thioclava pacifica DSM 10166 Genome Sequencing.</title>
        <authorList>
            <person name="Lai Q."/>
            <person name="Shao Z."/>
        </authorList>
    </citation>
    <scope>NUCLEOTIDE SEQUENCE [LARGE SCALE GENOMIC DNA]</scope>
    <source>
        <strain evidence="2 3">DSM 10166</strain>
    </source>
</reference>
<proteinExistence type="predicted"/>
<dbReference type="eggNOG" id="ENOG5032SC7">
    <property type="taxonomic scope" value="Bacteria"/>
</dbReference>
<dbReference type="STRING" id="1353537.TP2_14800"/>
<protein>
    <submittedName>
        <fullName evidence="2">Uncharacterized protein</fullName>
    </submittedName>
</protein>
<dbReference type="RefSeq" id="WP_051692835.1">
    <property type="nucleotide sequence ID" value="NZ_AUND01000042.1"/>
</dbReference>
<dbReference type="AlphaFoldDB" id="A0A074J223"/>
<evidence type="ECO:0000313" key="2">
    <source>
        <dbReference type="EMBL" id="KEO50534.1"/>
    </source>
</evidence>
<organism evidence="2 3">
    <name type="scientific">Thioclava pacifica DSM 10166</name>
    <dbReference type="NCBI Taxonomy" id="1353537"/>
    <lineage>
        <taxon>Bacteria</taxon>
        <taxon>Pseudomonadati</taxon>
        <taxon>Pseudomonadota</taxon>
        <taxon>Alphaproteobacteria</taxon>
        <taxon>Rhodobacterales</taxon>
        <taxon>Paracoccaceae</taxon>
        <taxon>Thioclava</taxon>
    </lineage>
</organism>
<evidence type="ECO:0000313" key="3">
    <source>
        <dbReference type="Proteomes" id="UP000027432"/>
    </source>
</evidence>
<dbReference type="EMBL" id="AUND01000042">
    <property type="protein sequence ID" value="KEO50534.1"/>
    <property type="molecule type" value="Genomic_DNA"/>
</dbReference>
<name>A0A074J223_9RHOB</name>
<feature type="transmembrane region" description="Helical" evidence="1">
    <location>
        <begin position="37"/>
        <end position="56"/>
    </location>
</feature>
<dbReference type="OrthoDB" id="7851333at2"/>
<dbReference type="Proteomes" id="UP000027432">
    <property type="component" value="Unassembled WGS sequence"/>
</dbReference>
<keyword evidence="1" id="KW-0472">Membrane</keyword>
<sequence>MIRPEVAQGFKRWGEVITAGAVVAFGAWLIWLGGYLLMTLGAVAVALGLGWALIGWRRMRFSRDVGAPGLVEIDEGRISYFAASRARAIAGPGSNVTALGMGGELALRELAEIRLLNLQGKQYWRLRSGAGEALLIPLDAAGANALYDAFASLPGIDMGKLSAALDRELAAQSLWTRR</sequence>
<keyword evidence="3" id="KW-1185">Reference proteome</keyword>
<feature type="transmembrane region" description="Helical" evidence="1">
    <location>
        <begin position="12"/>
        <end position="31"/>
    </location>
</feature>